<dbReference type="InterPro" id="IPR000873">
    <property type="entry name" value="AMP-dep_synth/lig_dom"/>
</dbReference>
<keyword evidence="2" id="KW-1133">Transmembrane helix</keyword>
<keyword evidence="6" id="KW-1185">Reference proteome</keyword>
<dbReference type="Gene3D" id="3.40.50.12780">
    <property type="entry name" value="N-terminal domain of ligase-like"/>
    <property type="match status" value="1"/>
</dbReference>
<feature type="domain" description="AMP-dependent synthetase/ligase" evidence="3">
    <location>
        <begin position="30"/>
        <end position="417"/>
    </location>
</feature>
<evidence type="ECO:0000256" key="2">
    <source>
        <dbReference type="SAM" id="Phobius"/>
    </source>
</evidence>
<evidence type="ECO:0000259" key="3">
    <source>
        <dbReference type="Pfam" id="PF00501"/>
    </source>
</evidence>
<comment type="caution">
    <text evidence="5">The sequence shown here is derived from an EMBL/GenBank/DDBJ whole genome shotgun (WGS) entry which is preliminary data.</text>
</comment>
<keyword evidence="5" id="KW-0436">Ligase</keyword>
<dbReference type="InterPro" id="IPR045851">
    <property type="entry name" value="AMP-bd_C_sf"/>
</dbReference>
<reference evidence="5 6" key="1">
    <citation type="submission" date="2020-08" db="EMBL/GenBank/DDBJ databases">
        <title>Genomic Encyclopedia of Type Strains, Phase III (KMG-III): the genomes of soil and plant-associated and newly described type strains.</title>
        <authorList>
            <person name="Whitman W."/>
        </authorList>
    </citation>
    <scope>NUCLEOTIDE SEQUENCE [LARGE SCALE GENOMIC DNA]</scope>
    <source>
        <strain evidence="5 6">CECT 8803</strain>
    </source>
</reference>
<dbReference type="Pfam" id="PF00501">
    <property type="entry name" value="AMP-binding"/>
    <property type="match status" value="1"/>
</dbReference>
<proteinExistence type="inferred from homology"/>
<keyword evidence="2" id="KW-0812">Transmembrane</keyword>
<evidence type="ECO:0000259" key="4">
    <source>
        <dbReference type="Pfam" id="PF13193"/>
    </source>
</evidence>
<evidence type="ECO:0000256" key="1">
    <source>
        <dbReference type="ARBA" id="ARBA00006432"/>
    </source>
</evidence>
<dbReference type="Gene3D" id="3.30.300.30">
    <property type="match status" value="1"/>
</dbReference>
<comment type="similarity">
    <text evidence="1">Belongs to the ATP-dependent AMP-binding enzyme family.</text>
</comment>
<dbReference type="InterPro" id="IPR020845">
    <property type="entry name" value="AMP-binding_CS"/>
</dbReference>
<dbReference type="Pfam" id="PF13193">
    <property type="entry name" value="AMP-binding_C"/>
    <property type="match status" value="1"/>
</dbReference>
<dbReference type="PROSITE" id="PS00455">
    <property type="entry name" value="AMP_BINDING"/>
    <property type="match status" value="1"/>
</dbReference>
<keyword evidence="2" id="KW-0472">Membrane</keyword>
<dbReference type="GO" id="GO:0004467">
    <property type="term" value="F:long-chain fatty acid-CoA ligase activity"/>
    <property type="evidence" value="ECO:0007669"/>
    <property type="project" value="UniProtKB-EC"/>
</dbReference>
<dbReference type="Proteomes" id="UP000581135">
    <property type="component" value="Unassembled WGS sequence"/>
</dbReference>
<dbReference type="EMBL" id="JACHXA010000001">
    <property type="protein sequence ID" value="MBB3064074.1"/>
    <property type="molecule type" value="Genomic_DNA"/>
</dbReference>
<dbReference type="SUPFAM" id="SSF56801">
    <property type="entry name" value="Acetyl-CoA synthetase-like"/>
    <property type="match status" value="1"/>
</dbReference>
<gene>
    <name evidence="5" type="ORF">FHR98_000339</name>
</gene>
<protein>
    <submittedName>
        <fullName evidence="5">Long-chain acyl-CoA synthetase</fullName>
        <ecNumber evidence="5">6.2.1.3</ecNumber>
    </submittedName>
</protein>
<organism evidence="5 6">
    <name type="scientific">Limibacillus halophilus</name>
    <dbReference type="NCBI Taxonomy" id="1579333"/>
    <lineage>
        <taxon>Bacteria</taxon>
        <taxon>Pseudomonadati</taxon>
        <taxon>Pseudomonadota</taxon>
        <taxon>Alphaproteobacteria</taxon>
        <taxon>Rhodospirillales</taxon>
        <taxon>Rhodovibrionaceae</taxon>
        <taxon>Limibacillus</taxon>
    </lineage>
</organism>
<dbReference type="InterPro" id="IPR042099">
    <property type="entry name" value="ANL_N_sf"/>
</dbReference>
<dbReference type="RefSeq" id="WP_183414890.1">
    <property type="nucleotide sequence ID" value="NZ_JACHXA010000001.1"/>
</dbReference>
<dbReference type="AlphaFoldDB" id="A0A839SQG6"/>
<evidence type="ECO:0000313" key="6">
    <source>
        <dbReference type="Proteomes" id="UP000581135"/>
    </source>
</evidence>
<feature type="transmembrane region" description="Helical" evidence="2">
    <location>
        <begin position="256"/>
        <end position="279"/>
    </location>
</feature>
<name>A0A839SQG6_9PROT</name>
<accession>A0A839SQG6</accession>
<sequence>MTDKPWIASYPEDIQWDQEILPELVHVAMDRAVAAYPTRSCIDFLGRKYSYAEIGALVDQAAAGLQALGVKKGDRVGVFLPNTPFFVISYYGALKAGAVVVNFNPLYSQPEVERQTRDSGCRVMITLDMTLMLPKLAGLVASGDLEKVVVCKFTDALPFPKGLLFSLLKRSSLAKVPNAPAYVPFDALLKSGTVLRSVALNPREDLAVLQYTGGTTGIPKGAMLTHANVSANRSQVRSWDPRLIDGEERMLSVLPFFHVFAMTVAMNLAVAIAAEMILLPRFELQDLLRVIDRKKPTLFPAVPTIFNAINSHPDIARYDLSSLNFCISGGAPLPLEVKQAFEARTGCRVVEGYGLSEASPVVTCNPVFGLNKPNSIGLPFVGTEVEVRDLEDSRTCVPLGENGEICIKGPQVMKGYWQKNDATAATLRDGWLHTGDVGYMDEDGYVFLVDRIKDVILCGGYKVYPRIVEEALYEHPDVVEVTVIGIPDSYRGQSPKAFVKLRDGHQGTDAETLLAFLSARLSPIELPREVEFRDSLPKTMIGKLSKKELIAEEAAKRANDHT</sequence>
<evidence type="ECO:0000313" key="5">
    <source>
        <dbReference type="EMBL" id="MBB3064074.1"/>
    </source>
</evidence>
<dbReference type="PANTHER" id="PTHR43767">
    <property type="entry name" value="LONG-CHAIN-FATTY-ACID--COA LIGASE"/>
    <property type="match status" value="1"/>
</dbReference>
<dbReference type="CDD" id="cd05936">
    <property type="entry name" value="FC-FACS_FadD_like"/>
    <property type="match status" value="1"/>
</dbReference>
<dbReference type="EC" id="6.2.1.3" evidence="5"/>
<dbReference type="PANTHER" id="PTHR43767:SF1">
    <property type="entry name" value="NONRIBOSOMAL PEPTIDE SYNTHASE PES1 (EUROFUNG)-RELATED"/>
    <property type="match status" value="1"/>
</dbReference>
<dbReference type="InterPro" id="IPR050237">
    <property type="entry name" value="ATP-dep_AMP-bd_enzyme"/>
</dbReference>
<feature type="domain" description="AMP-binding enzyme C-terminal" evidence="4">
    <location>
        <begin position="468"/>
        <end position="543"/>
    </location>
</feature>
<dbReference type="FunFam" id="3.40.50.12780:FF:000003">
    <property type="entry name" value="Long-chain-fatty-acid--CoA ligase FadD"/>
    <property type="match status" value="1"/>
</dbReference>
<dbReference type="InterPro" id="IPR025110">
    <property type="entry name" value="AMP-bd_C"/>
</dbReference>